<evidence type="ECO:0000256" key="1">
    <source>
        <dbReference type="SAM" id="MobiDB-lite"/>
    </source>
</evidence>
<feature type="compositionally biased region" description="Basic and acidic residues" evidence="1">
    <location>
        <begin position="136"/>
        <end position="148"/>
    </location>
</feature>
<keyword evidence="3" id="KW-1185">Reference proteome</keyword>
<name>A0A397VDD6_9GLOM</name>
<dbReference type="AlphaFoldDB" id="A0A397VDD6"/>
<dbReference type="Proteomes" id="UP000266673">
    <property type="component" value="Unassembled WGS sequence"/>
</dbReference>
<feature type="compositionally biased region" description="Polar residues" evidence="1">
    <location>
        <begin position="52"/>
        <end position="74"/>
    </location>
</feature>
<sequence>MDLLLLQQPIPQSLQLLDMEIDHNTEDEQNIKKPRYNNPATTTPDTNKKSRQPSSTLPTNHMTNDPNNGNDLIINSTRNSNQICMIIDSNRHHNYHNNNPLQLPCMNKDSEANMQGPLHKGPEKHGTTEEQSSFAHKRDQQTEMEIDKGTPSTIRSLSISLLPRPTYSQVMARNT</sequence>
<feature type="region of interest" description="Disordered" evidence="1">
    <location>
        <begin position="110"/>
        <end position="155"/>
    </location>
</feature>
<comment type="caution">
    <text evidence="2">The sequence shown here is derived from an EMBL/GenBank/DDBJ whole genome shotgun (WGS) entry which is preliminary data.</text>
</comment>
<proteinExistence type="predicted"/>
<evidence type="ECO:0000313" key="2">
    <source>
        <dbReference type="EMBL" id="RIB18969.1"/>
    </source>
</evidence>
<evidence type="ECO:0000313" key="3">
    <source>
        <dbReference type="Proteomes" id="UP000266673"/>
    </source>
</evidence>
<reference evidence="2 3" key="1">
    <citation type="submission" date="2018-06" db="EMBL/GenBank/DDBJ databases">
        <title>Comparative genomics reveals the genomic features of Rhizophagus irregularis, R. cerebriforme, R. diaphanum and Gigaspora rosea, and their symbiotic lifestyle signature.</title>
        <authorList>
            <person name="Morin E."/>
            <person name="San Clemente H."/>
            <person name="Chen E.C.H."/>
            <person name="De La Providencia I."/>
            <person name="Hainaut M."/>
            <person name="Kuo A."/>
            <person name="Kohler A."/>
            <person name="Murat C."/>
            <person name="Tang N."/>
            <person name="Roy S."/>
            <person name="Loubradou J."/>
            <person name="Henrissat B."/>
            <person name="Grigoriev I.V."/>
            <person name="Corradi N."/>
            <person name="Roux C."/>
            <person name="Martin F.M."/>
        </authorList>
    </citation>
    <scope>NUCLEOTIDE SEQUENCE [LARGE SCALE GENOMIC DNA]</scope>
    <source>
        <strain evidence="2 3">DAOM 194757</strain>
    </source>
</reference>
<feature type="region of interest" description="Disordered" evidence="1">
    <location>
        <begin position="26"/>
        <end position="74"/>
    </location>
</feature>
<dbReference type="EMBL" id="QKWP01000504">
    <property type="protein sequence ID" value="RIB18969.1"/>
    <property type="molecule type" value="Genomic_DNA"/>
</dbReference>
<protein>
    <submittedName>
        <fullName evidence="2">Uncharacterized protein</fullName>
    </submittedName>
</protein>
<accession>A0A397VDD6</accession>
<organism evidence="2 3">
    <name type="scientific">Gigaspora rosea</name>
    <dbReference type="NCBI Taxonomy" id="44941"/>
    <lineage>
        <taxon>Eukaryota</taxon>
        <taxon>Fungi</taxon>
        <taxon>Fungi incertae sedis</taxon>
        <taxon>Mucoromycota</taxon>
        <taxon>Glomeromycotina</taxon>
        <taxon>Glomeromycetes</taxon>
        <taxon>Diversisporales</taxon>
        <taxon>Gigasporaceae</taxon>
        <taxon>Gigaspora</taxon>
    </lineage>
</organism>
<gene>
    <name evidence="2" type="ORF">C2G38_2183132</name>
</gene>